<sequence>MSDTDGATGHEEEANCVVCQRPDNAEDMVQCDRCDTWKHYTCAGVDEDIASRSFVCGNCTAHQTNDVISVCSGSSRSSSASVFSICLSQLVERQQLERARLEVELQRQHLEEQQKLIDKVLEGGETDNNRKGGVSDAATPPSSNMRLKTPLPPGAPLASAARRSVPTSSGTPKTTAPVMVSIPLSVLEPKTVESLQAEKDLPKNATANEPQATAPVMVSIPLSELQPKTVEYLQARKDPQAALLKLRNRVEQCENRANPTPEELAELRFQVEMCRKLLETLQPNSEPNQTVRPTNAGNQPASYIPQQASNTSRVVGQTGTIPKVNRSLPVVPENDQPPPHYYAEDGAVGGLKPSDDMWPLRKPVSQTGRAPVSQSITTSETHPNYVEPSGKRHALNYSTNTYNYASNNCPTTNNPSTRELPHLNARPGEMQTPPTNPHEQRRESFAHSGDTSFDSQFEQNSTRLPTRNFPSRAVDSSLSPRHSSNVQVNPHPEIVRPTQQQLAARQSLAKELPRFTGDPAEWPIFISNYRYTTEACGYTDGENMLRLQRCLSGPALDTVRSRLVLPAAVPQVIESLRLRFGRPELLINALLRKVREIPAPKSDRLEGLIDFGMAVQALCDHIEAANERAHLSNPTLLQELVAKLPADQRMMWAGYQRGFQHVDLRTFGDYMSGVVRDATSVTIFEPEARRINARDRPKHKGFINSHAAGTPAETGDSSRERKEEPKQFNCTHCNRSSHRLRDCDAFKKLNVDDRWRRIRELKLCQSCLFSHGRRACRIRKTCDIEGCQYNHHKLLHSSGGPPKPSAPPAQVAENHTHRQSTSSTLFRIVPVTLYGRSGSINTFAFLDEGSDMTLVENDLIASLGIQGTPLPLCLRWTGNTSRLEKESQQVTIEITGVGQKKRHQLLNARTVKNLGLPRQTFQMEEAEEKYQHLKGIPVTSYENVVPRILIGIDNLRLALPLKVREGKEESAPVAVKTRLGWCVYGPQGCQKRKSYSFHICECSCDETLHDTVKEFFAVEATGAGPVDIPLTQEEEKALMIMEETTRRVGNRFETGLIWKQDKVEFPDSYSMAVRRMECLERRMDRNPGLKDNLHRQITEYEAKGYAHKATKAEMEAADPRRVWYLPVGAIINPKKPEKVRVIWDAAAKVEGVSLNSQLLKGPDLLSSLPAILFRFRQYGVAVSSDIQEMFHQIKLREADKHSQRFLWRDKPSDEPSIYLMDVATFGSTCSPASAQFVKNLNAEQHRDRYPDAADAIVDDHYVDDCLMSFGSEEEAAKVARDVRHVHGNGGFKLHNWRSNSSKVLEQLGEVQPEPDKQLNLVDGKKSERVLGMLWSPSTDELSFSTQMSEEVQTLIQTGTRPTKRQVLRCVMTLFDPLGLLSPFLIHGKVLIQDLWREGTQWDEQVSDEVNEKWKRWLRMLEYIAEVRVPRCYFHKATRENYRNSEYHVFVDASEEAYSCAIYLRTLSESGDPQCCLVAAKSKVAPIKPWSIPKLELQGCVLGVRLAKFVKENHSLSVSKTFFWCDASVALGWIKADPKSYRQFVSCRVGEILEHTSTNQWRWVPSKDNPADEATKWGSGPYFDPESKWFHGPNFLRLPENEWPQPKARVAAPTEEMRASILHHCSFVPVIDFDRFSSWDRLQRATAYTRRFIHNSAKRQPKFTGQLSQAELRAAEEVIIKLVQLECYPDEIAALTNKAPNEIDQSVVTKGSSIYRLMPMLDNVGVLRERGRIGAVKDVCYDVRHPVILPRNHRVTKLLVQRFHQRYRHGNAETVVNEIRQLYTIPRLRLVVKQVTRDCTVCKVRRARPVIPLMAPLPLARVAHHQRPFTYTWVDYFGPLLVKQGRSNVKRWIALFTCLTVRAVHLEVAYSLSTKSCISCVRRFVGRRGSPLEFFSDNGTNFQGADRVLRHQISQGLAVTFTNTNTKWNFIPPGAPHMGGAWERLVQSVKAAMAEAYSEGKLDDEGLQTLVVEAECIVNSRPLTYLPLDSEEAEALTPNHFLVLSSSGTKTGSAGDSAAMHSELEHRELLGRSWQLIQRQIDVFWKRWLTEYLPVIRRQSKWFKDTRTLEVGDLVMVAEPTKRSGWERGRIVRTISNSDGRHRQAIVKIGMKNVLRPVSRLAQLDLKVHGETPEGPGAHPGETVGAEVDKLATLPCDAPEASHSCSKRRVRGQKRRDDSCDRQAE</sequence>
<dbReference type="InterPro" id="IPR012337">
    <property type="entry name" value="RNaseH-like_sf"/>
</dbReference>
<feature type="region of interest" description="Disordered" evidence="5">
    <location>
        <begin position="2128"/>
        <end position="2184"/>
    </location>
</feature>
<dbReference type="Pfam" id="PF00628">
    <property type="entry name" value="PHD"/>
    <property type="match status" value="1"/>
</dbReference>
<feature type="region of interest" description="Disordered" evidence="5">
    <location>
        <begin position="283"/>
        <end position="313"/>
    </location>
</feature>
<dbReference type="Gene3D" id="3.30.70.270">
    <property type="match status" value="1"/>
</dbReference>
<evidence type="ECO:0000256" key="4">
    <source>
        <dbReference type="PROSITE-ProRule" id="PRU00146"/>
    </source>
</evidence>
<dbReference type="PANTHER" id="PTHR47331:SF1">
    <property type="entry name" value="GAG-LIKE PROTEIN"/>
    <property type="match status" value="1"/>
</dbReference>
<dbReference type="InterPro" id="IPR001965">
    <property type="entry name" value="Znf_PHD"/>
</dbReference>
<keyword evidence="3" id="KW-0862">Zinc</keyword>
<evidence type="ECO:0000259" key="6">
    <source>
        <dbReference type="PROSITE" id="PS50016"/>
    </source>
</evidence>
<evidence type="ECO:0000313" key="9">
    <source>
        <dbReference type="Proteomes" id="UP000069940"/>
    </source>
</evidence>
<feature type="compositionally biased region" description="Basic residues" evidence="5">
    <location>
        <begin position="2164"/>
        <end position="2173"/>
    </location>
</feature>
<dbReference type="SMART" id="SM00249">
    <property type="entry name" value="PHD"/>
    <property type="match status" value="1"/>
</dbReference>
<evidence type="ECO:0000256" key="5">
    <source>
        <dbReference type="SAM" id="MobiDB-lite"/>
    </source>
</evidence>
<accession>A0ABM1YPJ8</accession>
<dbReference type="Pfam" id="PF05380">
    <property type="entry name" value="Peptidase_A17"/>
    <property type="match status" value="1"/>
</dbReference>
<dbReference type="SUPFAM" id="SSF53098">
    <property type="entry name" value="Ribonuclease H-like"/>
    <property type="match status" value="1"/>
</dbReference>
<dbReference type="PANTHER" id="PTHR47331">
    <property type="entry name" value="PHD-TYPE DOMAIN-CONTAINING PROTEIN"/>
    <property type="match status" value="1"/>
</dbReference>
<dbReference type="Pfam" id="PF03564">
    <property type="entry name" value="DUF1759"/>
    <property type="match status" value="1"/>
</dbReference>
<keyword evidence="2 4" id="KW-0863">Zinc-finger</keyword>
<dbReference type="InterPro" id="IPR001584">
    <property type="entry name" value="Integrase_cat-core"/>
</dbReference>
<dbReference type="InterPro" id="IPR019787">
    <property type="entry name" value="Znf_PHD-finger"/>
</dbReference>
<feature type="region of interest" description="Disordered" evidence="5">
    <location>
        <begin position="407"/>
        <end position="489"/>
    </location>
</feature>
<dbReference type="Pfam" id="PF18701">
    <property type="entry name" value="DUF5641"/>
    <property type="match status" value="1"/>
</dbReference>
<evidence type="ECO:0000256" key="2">
    <source>
        <dbReference type="ARBA" id="ARBA00022771"/>
    </source>
</evidence>
<evidence type="ECO:0008006" key="10">
    <source>
        <dbReference type="Google" id="ProtNLM"/>
    </source>
</evidence>
<feature type="compositionally biased region" description="Basic and acidic residues" evidence="5">
    <location>
        <begin position="716"/>
        <end position="726"/>
    </location>
</feature>
<feature type="region of interest" description="Disordered" evidence="5">
    <location>
        <begin position="694"/>
        <end position="727"/>
    </location>
</feature>
<dbReference type="Gene3D" id="3.30.420.10">
    <property type="entry name" value="Ribonuclease H-like superfamily/Ribonuclease H"/>
    <property type="match status" value="1"/>
</dbReference>
<feature type="compositionally biased region" description="Polar residues" evidence="5">
    <location>
        <begin position="449"/>
        <end position="488"/>
    </location>
</feature>
<dbReference type="InterPro" id="IPR011011">
    <property type="entry name" value="Znf_FYVE_PHD"/>
</dbReference>
<reference evidence="8" key="2">
    <citation type="submission" date="2025-05" db="UniProtKB">
        <authorList>
            <consortium name="EnsemblMetazoa"/>
        </authorList>
    </citation>
    <scope>IDENTIFICATION</scope>
    <source>
        <strain evidence="8">Foshan</strain>
    </source>
</reference>
<evidence type="ECO:0000259" key="7">
    <source>
        <dbReference type="PROSITE" id="PS50994"/>
    </source>
</evidence>
<evidence type="ECO:0000256" key="3">
    <source>
        <dbReference type="ARBA" id="ARBA00022833"/>
    </source>
</evidence>
<feature type="compositionally biased region" description="Polar residues" evidence="5">
    <location>
        <begin position="364"/>
        <end position="382"/>
    </location>
</feature>
<dbReference type="InterPro" id="IPR005312">
    <property type="entry name" value="DUF1759"/>
</dbReference>
<dbReference type="Pfam" id="PF17921">
    <property type="entry name" value="Integrase_H2C2"/>
    <property type="match status" value="1"/>
</dbReference>
<feature type="region of interest" description="Disordered" evidence="5">
    <location>
        <begin position="364"/>
        <end position="392"/>
    </location>
</feature>
<protein>
    <recommendedName>
        <fullName evidence="10">Endonuclease</fullName>
    </recommendedName>
</protein>
<feature type="domain" description="PHD-type" evidence="6">
    <location>
        <begin position="13"/>
        <end position="62"/>
    </location>
</feature>
<name>A0ABM1YPJ8_AEDAL</name>
<dbReference type="InterPro" id="IPR036397">
    <property type="entry name" value="RNaseH_sf"/>
</dbReference>
<dbReference type="InterPro" id="IPR043128">
    <property type="entry name" value="Rev_trsase/Diguanyl_cyclase"/>
</dbReference>
<dbReference type="GeneID" id="115265219"/>
<organism evidence="8 9">
    <name type="scientific">Aedes albopictus</name>
    <name type="common">Asian tiger mosquito</name>
    <name type="synonym">Stegomyia albopicta</name>
    <dbReference type="NCBI Taxonomy" id="7160"/>
    <lineage>
        <taxon>Eukaryota</taxon>
        <taxon>Metazoa</taxon>
        <taxon>Ecdysozoa</taxon>
        <taxon>Arthropoda</taxon>
        <taxon>Hexapoda</taxon>
        <taxon>Insecta</taxon>
        <taxon>Pterygota</taxon>
        <taxon>Neoptera</taxon>
        <taxon>Endopterygota</taxon>
        <taxon>Diptera</taxon>
        <taxon>Nematocera</taxon>
        <taxon>Culicoidea</taxon>
        <taxon>Culicidae</taxon>
        <taxon>Culicinae</taxon>
        <taxon>Aedini</taxon>
        <taxon>Aedes</taxon>
        <taxon>Stegomyia</taxon>
    </lineage>
</organism>
<dbReference type="SUPFAM" id="SSF57903">
    <property type="entry name" value="FYVE/PHD zinc finger"/>
    <property type="match status" value="1"/>
</dbReference>
<dbReference type="PROSITE" id="PS50994">
    <property type="entry name" value="INTEGRASE"/>
    <property type="match status" value="1"/>
</dbReference>
<evidence type="ECO:0000313" key="8">
    <source>
        <dbReference type="EnsemblMetazoa" id="AALFPA23_010974.P15503"/>
    </source>
</evidence>
<dbReference type="SUPFAM" id="SSF56672">
    <property type="entry name" value="DNA/RNA polymerases"/>
    <property type="match status" value="1"/>
</dbReference>
<dbReference type="PROSITE" id="PS50016">
    <property type="entry name" value="ZF_PHD_2"/>
    <property type="match status" value="1"/>
</dbReference>
<dbReference type="InterPro" id="IPR008042">
    <property type="entry name" value="Retrotrans_Pao"/>
</dbReference>
<dbReference type="InterPro" id="IPR040676">
    <property type="entry name" value="DUF5641"/>
</dbReference>
<feature type="compositionally biased region" description="Basic and acidic residues" evidence="5">
    <location>
        <begin position="2174"/>
        <end position="2184"/>
    </location>
</feature>
<dbReference type="Gene3D" id="3.30.40.10">
    <property type="entry name" value="Zinc/RING finger domain, C3HC4 (zinc finger)"/>
    <property type="match status" value="1"/>
</dbReference>
<dbReference type="RefSeq" id="XP_062703614.1">
    <property type="nucleotide sequence ID" value="XM_062847630.1"/>
</dbReference>
<dbReference type="Proteomes" id="UP000069940">
    <property type="component" value="Unassembled WGS sequence"/>
</dbReference>
<dbReference type="InterPro" id="IPR041588">
    <property type="entry name" value="Integrase_H2C2"/>
</dbReference>
<dbReference type="InterPro" id="IPR013083">
    <property type="entry name" value="Znf_RING/FYVE/PHD"/>
</dbReference>
<feature type="compositionally biased region" description="Polar residues" evidence="5">
    <location>
        <begin position="165"/>
        <end position="174"/>
    </location>
</feature>
<evidence type="ECO:0000256" key="1">
    <source>
        <dbReference type="ARBA" id="ARBA00022723"/>
    </source>
</evidence>
<reference evidence="9" key="1">
    <citation type="journal article" date="2015" name="Proc. Natl. Acad. Sci. U.S.A.">
        <title>Genome sequence of the Asian Tiger mosquito, Aedes albopictus, reveals insights into its biology, genetics, and evolution.</title>
        <authorList>
            <person name="Chen X.G."/>
            <person name="Jiang X."/>
            <person name="Gu J."/>
            <person name="Xu M."/>
            <person name="Wu Y."/>
            <person name="Deng Y."/>
            <person name="Zhang C."/>
            <person name="Bonizzoni M."/>
            <person name="Dermauw W."/>
            <person name="Vontas J."/>
            <person name="Armbruster P."/>
            <person name="Huang X."/>
            <person name="Yang Y."/>
            <person name="Zhang H."/>
            <person name="He W."/>
            <person name="Peng H."/>
            <person name="Liu Y."/>
            <person name="Wu K."/>
            <person name="Chen J."/>
            <person name="Lirakis M."/>
            <person name="Topalis P."/>
            <person name="Van Leeuwen T."/>
            <person name="Hall A.B."/>
            <person name="Jiang X."/>
            <person name="Thorpe C."/>
            <person name="Mueller R.L."/>
            <person name="Sun C."/>
            <person name="Waterhouse R.M."/>
            <person name="Yan G."/>
            <person name="Tu Z.J."/>
            <person name="Fang X."/>
            <person name="James A.A."/>
        </authorList>
    </citation>
    <scope>NUCLEOTIDE SEQUENCE [LARGE SCALE GENOMIC DNA]</scope>
    <source>
        <strain evidence="9">Foshan</strain>
    </source>
</reference>
<feature type="region of interest" description="Disordered" evidence="5">
    <location>
        <begin position="795"/>
        <end position="822"/>
    </location>
</feature>
<feature type="domain" description="Integrase catalytic" evidence="7">
    <location>
        <begin position="1823"/>
        <end position="2005"/>
    </location>
</feature>
<dbReference type="InterPro" id="IPR043502">
    <property type="entry name" value="DNA/RNA_pol_sf"/>
</dbReference>
<keyword evidence="1" id="KW-0479">Metal-binding</keyword>
<feature type="region of interest" description="Disordered" evidence="5">
    <location>
        <begin position="123"/>
        <end position="176"/>
    </location>
</feature>
<keyword evidence="9" id="KW-1185">Reference proteome</keyword>
<dbReference type="Gene3D" id="3.10.10.10">
    <property type="entry name" value="HIV Type 1 Reverse Transcriptase, subunit A, domain 1"/>
    <property type="match status" value="1"/>
</dbReference>
<proteinExistence type="predicted"/>
<dbReference type="CDD" id="cd01644">
    <property type="entry name" value="RT_pepA17"/>
    <property type="match status" value="1"/>
</dbReference>
<feature type="compositionally biased region" description="Low complexity" evidence="5">
    <location>
        <begin position="407"/>
        <end position="417"/>
    </location>
</feature>
<dbReference type="EnsemblMetazoa" id="AALFPA23_010974.R15503">
    <property type="protein sequence ID" value="AALFPA23_010974.P15503"/>
    <property type="gene ID" value="AALFPA23_010974"/>
</dbReference>